<comment type="caution">
    <text evidence="21">The sequence shown here is derived from an EMBL/GenBank/DDBJ whole genome shotgun (WGS) entry which is preliminary data.</text>
</comment>
<dbReference type="GO" id="GO:0005524">
    <property type="term" value="F:ATP binding"/>
    <property type="evidence" value="ECO:0007669"/>
    <property type="project" value="UniProtKB-UniRule"/>
</dbReference>
<dbReference type="InterPro" id="IPR000961">
    <property type="entry name" value="AGC-kinase_C"/>
</dbReference>
<dbReference type="PROSITE" id="PS00108">
    <property type="entry name" value="PROTEIN_KINASE_ST"/>
    <property type="match status" value="1"/>
</dbReference>
<dbReference type="PROSITE" id="PS50081">
    <property type="entry name" value="ZF_DAG_PE_2"/>
    <property type="match status" value="1"/>
</dbReference>
<evidence type="ECO:0000313" key="21">
    <source>
        <dbReference type="EMBL" id="KAF7283165.1"/>
    </source>
</evidence>
<comment type="catalytic activity">
    <reaction evidence="12">
        <text>L-threonyl-[protein] + ATP = O-phospho-L-threonyl-[protein] + ADP + H(+)</text>
        <dbReference type="Rhea" id="RHEA:46608"/>
        <dbReference type="Rhea" id="RHEA-COMP:11060"/>
        <dbReference type="Rhea" id="RHEA-COMP:11605"/>
        <dbReference type="ChEBI" id="CHEBI:15378"/>
        <dbReference type="ChEBI" id="CHEBI:30013"/>
        <dbReference type="ChEBI" id="CHEBI:30616"/>
        <dbReference type="ChEBI" id="CHEBI:61977"/>
        <dbReference type="ChEBI" id="CHEBI:456216"/>
        <dbReference type="EC" id="2.7.11.1"/>
    </reaction>
</comment>
<dbReference type="Pfam" id="PF00780">
    <property type="entry name" value="CNH"/>
    <property type="match status" value="1"/>
</dbReference>
<feature type="domain" description="AGC-kinase C-terminal" evidence="20">
    <location>
        <begin position="347"/>
        <end position="416"/>
    </location>
</feature>
<organism evidence="21 22">
    <name type="scientific">Rhynchophorus ferrugineus</name>
    <name type="common">Red palm weevil</name>
    <name type="synonym">Curculio ferrugineus</name>
    <dbReference type="NCBI Taxonomy" id="354439"/>
    <lineage>
        <taxon>Eukaryota</taxon>
        <taxon>Metazoa</taxon>
        <taxon>Ecdysozoa</taxon>
        <taxon>Arthropoda</taxon>
        <taxon>Hexapoda</taxon>
        <taxon>Insecta</taxon>
        <taxon>Pterygota</taxon>
        <taxon>Neoptera</taxon>
        <taxon>Endopterygota</taxon>
        <taxon>Coleoptera</taxon>
        <taxon>Polyphaga</taxon>
        <taxon>Cucujiformia</taxon>
        <taxon>Curculionidae</taxon>
        <taxon>Dryophthorinae</taxon>
        <taxon>Rhynchophorus</taxon>
    </lineage>
</organism>
<feature type="domain" description="Protein kinase" evidence="17">
    <location>
        <begin position="84"/>
        <end position="346"/>
    </location>
</feature>
<keyword evidence="2" id="KW-0723">Serine/threonine-protein kinase</keyword>
<dbReference type="Gene3D" id="3.30.60.20">
    <property type="match status" value="1"/>
</dbReference>
<dbReference type="InterPro" id="IPR011993">
    <property type="entry name" value="PH-like_dom_sf"/>
</dbReference>
<evidence type="ECO:0000256" key="13">
    <source>
        <dbReference type="ARBA" id="ARBA00048679"/>
    </source>
</evidence>
<dbReference type="PANTHER" id="PTHR22988">
    <property type="entry name" value="MYOTONIC DYSTROPHY S/T KINASE-RELATED"/>
    <property type="match status" value="1"/>
</dbReference>
<evidence type="ECO:0000256" key="5">
    <source>
        <dbReference type="ARBA" id="ARBA00022723"/>
    </source>
</evidence>
<dbReference type="SMART" id="SM00109">
    <property type="entry name" value="C1"/>
    <property type="match status" value="1"/>
</dbReference>
<dbReference type="InterPro" id="IPR017441">
    <property type="entry name" value="Protein_kinase_ATP_BS"/>
</dbReference>
<dbReference type="SMART" id="SM00233">
    <property type="entry name" value="PH"/>
    <property type="match status" value="1"/>
</dbReference>
<evidence type="ECO:0000259" key="18">
    <source>
        <dbReference type="PROSITE" id="PS50081"/>
    </source>
</evidence>
<evidence type="ECO:0000256" key="4">
    <source>
        <dbReference type="ARBA" id="ARBA00022679"/>
    </source>
</evidence>
<feature type="domain" description="PH" evidence="16">
    <location>
        <begin position="1363"/>
        <end position="1481"/>
    </location>
</feature>
<keyword evidence="22" id="KW-1185">Reference proteome</keyword>
<dbReference type="InterPro" id="IPR011009">
    <property type="entry name" value="Kinase-like_dom_sf"/>
</dbReference>
<keyword evidence="5" id="KW-0479">Metal-binding</keyword>
<dbReference type="GO" id="GO:0004674">
    <property type="term" value="F:protein serine/threonine kinase activity"/>
    <property type="evidence" value="ECO:0007669"/>
    <property type="project" value="UniProtKB-KW"/>
</dbReference>
<dbReference type="GO" id="GO:0015629">
    <property type="term" value="C:actin cytoskeleton"/>
    <property type="evidence" value="ECO:0007669"/>
    <property type="project" value="TreeGrafter"/>
</dbReference>
<dbReference type="PROSITE" id="PS50003">
    <property type="entry name" value="PH_DOMAIN"/>
    <property type="match status" value="1"/>
</dbReference>
<feature type="binding site" evidence="14">
    <location>
        <position position="117"/>
    </location>
    <ligand>
        <name>ATP</name>
        <dbReference type="ChEBI" id="CHEBI:30616"/>
    </ligand>
</feature>
<dbReference type="InterPro" id="IPR008271">
    <property type="entry name" value="Ser/Thr_kinase_AS"/>
</dbReference>
<evidence type="ECO:0000256" key="12">
    <source>
        <dbReference type="ARBA" id="ARBA00047899"/>
    </source>
</evidence>
<dbReference type="SUPFAM" id="SSF50729">
    <property type="entry name" value="PH domain-like"/>
    <property type="match status" value="1"/>
</dbReference>
<accession>A0A834ISJ2</accession>
<feature type="coiled-coil region" evidence="15">
    <location>
        <begin position="446"/>
        <end position="573"/>
    </location>
</feature>
<dbReference type="GO" id="GO:0008270">
    <property type="term" value="F:zinc ion binding"/>
    <property type="evidence" value="ECO:0007669"/>
    <property type="project" value="UniProtKB-KW"/>
</dbReference>
<evidence type="ECO:0000256" key="14">
    <source>
        <dbReference type="PROSITE-ProRule" id="PRU10141"/>
    </source>
</evidence>
<dbReference type="PROSITE" id="PS00107">
    <property type="entry name" value="PROTEIN_KINASE_ATP"/>
    <property type="match status" value="1"/>
</dbReference>
<evidence type="ECO:0000256" key="6">
    <source>
        <dbReference type="ARBA" id="ARBA00022741"/>
    </source>
</evidence>
<keyword evidence="6 14" id="KW-0547">Nucleotide-binding</keyword>
<feature type="coiled-coil region" evidence="15">
    <location>
        <begin position="613"/>
        <end position="966"/>
    </location>
</feature>
<dbReference type="InterPro" id="IPR046349">
    <property type="entry name" value="C1-like_sf"/>
</dbReference>
<feature type="domain" description="Phorbol-ester/DAG-type" evidence="18">
    <location>
        <begin position="1278"/>
        <end position="1327"/>
    </location>
</feature>
<dbReference type="EMBL" id="JAACXV010000131">
    <property type="protein sequence ID" value="KAF7283165.1"/>
    <property type="molecule type" value="Genomic_DNA"/>
</dbReference>
<evidence type="ECO:0000256" key="11">
    <source>
        <dbReference type="ARBA" id="ARBA00023054"/>
    </source>
</evidence>
<dbReference type="Gene3D" id="1.10.510.10">
    <property type="entry name" value="Transferase(Phosphotransferase) domain 1"/>
    <property type="match status" value="1"/>
</dbReference>
<dbReference type="SMART" id="SM00220">
    <property type="entry name" value="S_TKc"/>
    <property type="match status" value="1"/>
</dbReference>
<dbReference type="PANTHER" id="PTHR22988:SF71">
    <property type="entry name" value="CITRON RHO-INTERACTING KINASE"/>
    <property type="match status" value="1"/>
</dbReference>
<dbReference type="Pfam" id="PF00130">
    <property type="entry name" value="C1_1"/>
    <property type="match status" value="1"/>
</dbReference>
<evidence type="ECO:0000256" key="7">
    <source>
        <dbReference type="ARBA" id="ARBA00022771"/>
    </source>
</evidence>
<dbReference type="PROSITE" id="PS50219">
    <property type="entry name" value="CNH"/>
    <property type="match status" value="1"/>
</dbReference>
<dbReference type="PROSITE" id="PS00479">
    <property type="entry name" value="ZF_DAG_PE_1"/>
    <property type="match status" value="1"/>
</dbReference>
<dbReference type="InterPro" id="IPR001180">
    <property type="entry name" value="CNH_dom"/>
</dbReference>
<keyword evidence="11 15" id="KW-0175">Coiled coil</keyword>
<dbReference type="InterPro" id="IPR000719">
    <property type="entry name" value="Prot_kinase_dom"/>
</dbReference>
<evidence type="ECO:0000259" key="16">
    <source>
        <dbReference type="PROSITE" id="PS50003"/>
    </source>
</evidence>
<dbReference type="GO" id="GO:0000281">
    <property type="term" value="P:mitotic cytokinesis"/>
    <property type="evidence" value="ECO:0007669"/>
    <property type="project" value="TreeGrafter"/>
</dbReference>
<dbReference type="GO" id="GO:0031032">
    <property type="term" value="P:actomyosin structure organization"/>
    <property type="evidence" value="ECO:0007669"/>
    <property type="project" value="TreeGrafter"/>
</dbReference>
<feature type="coiled-coil region" evidence="15">
    <location>
        <begin position="60"/>
        <end position="87"/>
    </location>
</feature>
<evidence type="ECO:0000256" key="10">
    <source>
        <dbReference type="ARBA" id="ARBA00022840"/>
    </source>
</evidence>
<dbReference type="PROSITE" id="PS51285">
    <property type="entry name" value="AGC_KINASE_CTER"/>
    <property type="match status" value="1"/>
</dbReference>
<feature type="domain" description="CNH" evidence="19">
    <location>
        <begin position="1498"/>
        <end position="1786"/>
    </location>
</feature>
<name>A0A834ISJ2_RHYFE</name>
<sequence>METSTEPVSVRLARLNKEIISKPKNSVKPQLLNRECILDALQVLYESCSIESLQKRDQNIADFTRKYKQAINDINALRVNISDFEIKNVIGCGHFGQVHVVKEKQTGDVYAMKTIRKFDNETKRVSFEEERNIMAFSNSQWLTSLQYAFQDNYNLFFVMDYHPGGDLLGLLQRQGGTLPESAAVFYLAELTLALQDLHKLGYVHRDIKPDNILLDRCGHLKLADFGSAAKLDKNGVVMVGPPVGTPDYIAPEVLQCLENRHGTSSYGVSCDFWSMGVLAYEMTIGNLPFQGHSTTALYSKIMNHPNNLKFPADISLTQGYISFIKGLITDMKSRLNRDQIKGHAVFKTVNFDVLQDQVPPFVPKIKSFEDTSNFNHVQVKKRNPIDNFKTISQFSGRNLPFIGFTFTQDHNGGYETTFSRGSLNKSQALENMKTELDVLRMKVSRSGDFNQEKENLEKKLEEKSRKLESIEALRDKLEKDLASNMAECTALKRTLDLERKDRAELEKKALELIRSAKLKWEISEKTKTDALNLEIQQQKEKIAHLVNTNKTLEEQLQRALKTEEKNRRSLETVENLSRRSVVSLEHRLEKITSEAQENLIELQSRLSAEVHSKNLLEKEISTLREHEADLSNKLQASVRNYNDLKTQIDDAESVIKELSEKANELEKDIEEKEIYKLEVKKLQSQFEDSQKSIKDLQNKNITLQNENKIIAEQKTEMNRLKQELLRLQNDDKVRVLEDELHQEREKYENLNKRLQEAESAQVKSQELKEKQLQFWKLEKELSNCKLDKRIAERELKDAQNEIKDLKDNLSNSKTTFNEFKKCQEEALLELSSINENISMELMKCRENNKILQEQINSEKGKNDLDKALINELKNEVRNRDDRIRCLENDLTVIKEEVKNLEKGALKQEQERAKMVHLVEELQKEKTQLFNETEQGKRETKNVNLNLNALREACVLLENQVVEYEHLLSSANAKESELKANTEKLIGDLCQSKQETQEAKKQINEQKSLKAVAEQKIKRLQEDKDCLEKECADYKLKCMEYKQMSSGLSDQLMISDDKLSNAEVEIKSLERQIGKFLSENKLLKEELSECLTSMTKLKDSNYRFSHQLEDLRKNNEGLIQKIRELETVLEEKNIYCKERELKSEATISQQIKLIDYLQSKIDEPTHKKKRFADVIFGSKKENQAPISLAMNYKDMESELTKEREHNRKLKEEVFKLKAATMNEFNSNISEKMAKMGKIHADILSPRTKEALTKIVNSPGSQKGDFSRHNSVQRMHHNIPHRFETRLCTNPLKCSQCNNQINIGRNYHVCKECKITAHSSCSTNLPKTCGLPREYMKHFTNSLQNSPNNSEKSNGDSYCQEDLKDAVYEGWVKIPCSKTNSWVKRYAYLTTTSLEIYSLSPKDPATNLLESFDLKPEGGFGKIILEPVQSEIGISVATSDLPFILKVEVSPNTTCWPSRCVILMALSAKEKDGWFDALQRTVVAKEEVSTLETVMTLPEEMVVNCVLDLTDSIKVLGTDKGLFAYYEDKLLAVQGLSKVEQIAIFSPGNVVLMIAGPKANLISCDVNHLINLVQCGSVVKLNLKYRPVNVKNLNGFHILQISKQSRQMKIAVAITKQLVLLEYCFDTAEFVPVCVLDTAQPTSCLLFTENSLIVGADKFFEIDLNTLKAEEFLDVSDVNLKQAVNCYKMGSFPIHILQVSDNPREYLAVFNEFSVFVDEYGRSSRLKELKSNHIPLAVHLSKNYLYVVQFAAVEILKITDETCNAENAEPYRLEMTKFRYVGYNPKGIYVEQGRRVLFLNARNLPDFDAVSLLSTENASEATADVSSESRFSFTSSIVQSLDGHLSDSGHSERSSVQSERFDTIRKKVTFSQTDL</sequence>
<keyword evidence="9" id="KW-0862">Zinc</keyword>
<reference evidence="21" key="1">
    <citation type="submission" date="2020-08" db="EMBL/GenBank/DDBJ databases">
        <title>Genome sequencing and assembly of the red palm weevil Rhynchophorus ferrugineus.</title>
        <authorList>
            <person name="Dias G.B."/>
            <person name="Bergman C.M."/>
            <person name="Manee M."/>
        </authorList>
    </citation>
    <scope>NUCLEOTIDE SEQUENCE</scope>
    <source>
        <strain evidence="21">AA-2017</strain>
        <tissue evidence="21">Whole larva</tissue>
    </source>
</reference>
<dbReference type="SMART" id="SM00036">
    <property type="entry name" value="CNH"/>
    <property type="match status" value="1"/>
</dbReference>
<evidence type="ECO:0000313" key="22">
    <source>
        <dbReference type="Proteomes" id="UP000625711"/>
    </source>
</evidence>
<dbReference type="InterPro" id="IPR002219">
    <property type="entry name" value="PKC_DAG/PE"/>
</dbReference>
<protein>
    <recommendedName>
        <fullName evidence="1">non-specific serine/threonine protein kinase</fullName>
        <ecNumber evidence="1">2.7.11.1</ecNumber>
    </recommendedName>
</protein>
<dbReference type="OrthoDB" id="5919042at2759"/>
<dbReference type="GO" id="GO:0005737">
    <property type="term" value="C:cytoplasm"/>
    <property type="evidence" value="ECO:0007669"/>
    <property type="project" value="TreeGrafter"/>
</dbReference>
<dbReference type="Gene3D" id="3.30.200.20">
    <property type="entry name" value="Phosphorylase Kinase, domain 1"/>
    <property type="match status" value="1"/>
</dbReference>
<keyword evidence="4" id="KW-0808">Transferase</keyword>
<keyword evidence="3" id="KW-0597">Phosphoprotein</keyword>
<dbReference type="SUPFAM" id="SSF57889">
    <property type="entry name" value="Cysteine-rich domain"/>
    <property type="match status" value="1"/>
</dbReference>
<evidence type="ECO:0000259" key="20">
    <source>
        <dbReference type="PROSITE" id="PS51285"/>
    </source>
</evidence>
<dbReference type="InterPro" id="IPR050839">
    <property type="entry name" value="Rho-assoc_Ser/Thr_Kinase"/>
</dbReference>
<dbReference type="SUPFAM" id="SSF56112">
    <property type="entry name" value="Protein kinase-like (PK-like)"/>
    <property type="match status" value="1"/>
</dbReference>
<evidence type="ECO:0000256" key="1">
    <source>
        <dbReference type="ARBA" id="ARBA00012513"/>
    </source>
</evidence>
<comment type="catalytic activity">
    <reaction evidence="13">
        <text>L-seryl-[protein] + ATP = O-phospho-L-seryl-[protein] + ADP + H(+)</text>
        <dbReference type="Rhea" id="RHEA:17989"/>
        <dbReference type="Rhea" id="RHEA-COMP:9863"/>
        <dbReference type="Rhea" id="RHEA-COMP:11604"/>
        <dbReference type="ChEBI" id="CHEBI:15378"/>
        <dbReference type="ChEBI" id="CHEBI:29999"/>
        <dbReference type="ChEBI" id="CHEBI:30616"/>
        <dbReference type="ChEBI" id="CHEBI:83421"/>
        <dbReference type="ChEBI" id="CHEBI:456216"/>
        <dbReference type="EC" id="2.7.11.1"/>
    </reaction>
</comment>
<dbReference type="FunFam" id="1.10.510.10:FF:000751">
    <property type="entry name" value="Non-specific serine/threonine protein kinase"/>
    <property type="match status" value="1"/>
</dbReference>
<evidence type="ECO:0000259" key="17">
    <source>
        <dbReference type="PROSITE" id="PS50011"/>
    </source>
</evidence>
<proteinExistence type="predicted"/>
<dbReference type="PROSITE" id="PS50011">
    <property type="entry name" value="PROTEIN_KINASE_DOM"/>
    <property type="match status" value="1"/>
</dbReference>
<dbReference type="Gene3D" id="2.30.29.30">
    <property type="entry name" value="Pleckstrin-homology domain (PH domain)/Phosphotyrosine-binding domain (PTB)"/>
    <property type="match status" value="1"/>
</dbReference>
<keyword evidence="7" id="KW-0863">Zinc-finger</keyword>
<evidence type="ECO:0000256" key="3">
    <source>
        <dbReference type="ARBA" id="ARBA00022553"/>
    </source>
</evidence>
<gene>
    <name evidence="21" type="ORF">GWI33_001228</name>
</gene>
<evidence type="ECO:0000259" key="19">
    <source>
        <dbReference type="PROSITE" id="PS50219"/>
    </source>
</evidence>
<evidence type="ECO:0000256" key="8">
    <source>
        <dbReference type="ARBA" id="ARBA00022777"/>
    </source>
</evidence>
<dbReference type="Pfam" id="PF00069">
    <property type="entry name" value="Pkinase"/>
    <property type="match status" value="1"/>
</dbReference>
<evidence type="ECO:0000256" key="9">
    <source>
        <dbReference type="ARBA" id="ARBA00022833"/>
    </source>
</evidence>
<dbReference type="EC" id="2.7.11.1" evidence="1"/>
<feature type="coiled-coil region" evidence="15">
    <location>
        <begin position="995"/>
        <end position="1127"/>
    </location>
</feature>
<dbReference type="Proteomes" id="UP000625711">
    <property type="component" value="Unassembled WGS sequence"/>
</dbReference>
<dbReference type="Pfam" id="PF00169">
    <property type="entry name" value="PH"/>
    <property type="match status" value="1"/>
</dbReference>
<dbReference type="InterPro" id="IPR001849">
    <property type="entry name" value="PH_domain"/>
</dbReference>
<keyword evidence="10 14" id="KW-0067">ATP-binding</keyword>
<evidence type="ECO:0000256" key="2">
    <source>
        <dbReference type="ARBA" id="ARBA00022527"/>
    </source>
</evidence>
<keyword evidence="8" id="KW-0418">Kinase</keyword>
<evidence type="ECO:0000256" key="15">
    <source>
        <dbReference type="SAM" id="Coils"/>
    </source>
</evidence>